<evidence type="ECO:0000313" key="4">
    <source>
        <dbReference type="Proteomes" id="UP001142055"/>
    </source>
</evidence>
<dbReference type="Proteomes" id="UP001142055">
    <property type="component" value="Chromosome 1"/>
</dbReference>
<organism evidence="3 4">
    <name type="scientific">Blomia tropicalis</name>
    <name type="common">Mite</name>
    <dbReference type="NCBI Taxonomy" id="40697"/>
    <lineage>
        <taxon>Eukaryota</taxon>
        <taxon>Metazoa</taxon>
        <taxon>Ecdysozoa</taxon>
        <taxon>Arthropoda</taxon>
        <taxon>Chelicerata</taxon>
        <taxon>Arachnida</taxon>
        <taxon>Acari</taxon>
        <taxon>Acariformes</taxon>
        <taxon>Sarcoptiformes</taxon>
        <taxon>Astigmata</taxon>
        <taxon>Glycyphagoidea</taxon>
        <taxon>Echimyopodidae</taxon>
        <taxon>Blomia</taxon>
    </lineage>
</organism>
<name>A0A9Q0M9P8_BLOTA</name>
<feature type="compositionally biased region" description="Low complexity" evidence="1">
    <location>
        <begin position="111"/>
        <end position="132"/>
    </location>
</feature>
<keyword evidence="2" id="KW-0732">Signal</keyword>
<feature type="compositionally biased region" description="Pro residues" evidence="1">
    <location>
        <begin position="133"/>
        <end position="149"/>
    </location>
</feature>
<keyword evidence="4" id="KW-1185">Reference proteome</keyword>
<evidence type="ECO:0000313" key="3">
    <source>
        <dbReference type="EMBL" id="KAJ6221805.1"/>
    </source>
</evidence>
<feature type="region of interest" description="Disordered" evidence="1">
    <location>
        <begin position="111"/>
        <end position="156"/>
    </location>
</feature>
<accession>A0A9Q0M9P8</accession>
<dbReference type="AlphaFoldDB" id="A0A9Q0M9P8"/>
<evidence type="ECO:0000256" key="1">
    <source>
        <dbReference type="SAM" id="MobiDB-lite"/>
    </source>
</evidence>
<feature type="chain" id="PRO_5040251645" evidence="2">
    <location>
        <begin position="17"/>
        <end position="331"/>
    </location>
</feature>
<comment type="caution">
    <text evidence="3">The sequence shown here is derived from an EMBL/GenBank/DDBJ whole genome shotgun (WGS) entry which is preliminary data.</text>
</comment>
<reference evidence="3" key="1">
    <citation type="submission" date="2022-12" db="EMBL/GenBank/DDBJ databases">
        <title>Genome assemblies of Blomia tropicalis.</title>
        <authorList>
            <person name="Cui Y."/>
        </authorList>
    </citation>
    <scope>NUCLEOTIDE SEQUENCE</scope>
    <source>
        <tissue evidence="3">Adult mites</tissue>
    </source>
</reference>
<evidence type="ECO:0000256" key="2">
    <source>
        <dbReference type="SAM" id="SignalP"/>
    </source>
</evidence>
<proteinExistence type="predicted"/>
<gene>
    <name evidence="3" type="ORF">RDWZM_000350</name>
</gene>
<dbReference type="EMBL" id="JAPWDV010000001">
    <property type="protein sequence ID" value="KAJ6221805.1"/>
    <property type="molecule type" value="Genomic_DNA"/>
</dbReference>
<protein>
    <submittedName>
        <fullName evidence="3">Uncharacterized protein</fullName>
    </submittedName>
</protein>
<sequence length="331" mass="37723">MKFLVYLLLIISIVNAELTIQGLIEHAEILSNKAYEFIYSEVVRDQTQFLEVINRDYRAILAIIDDLKHNEKAGIKLTTKEMDDIEIALKQYDIKIQKDIEEALENIRNLPTTLEPTTLEPTTPEPTTLEPTTPEPTTPEPTTPEPTTPEPTTQSITTFVPTHDPIELYKTAVIMIYKAKEYLKENENDPNAEMIKKVIHDIEQILDKLDKHPNDGSGVYLVMELGLEIGKLEELIGIIQVTSTETPQTPYPIDEDSETKEADIRLAKELIERANITLQTYNGPERVQIELELQKIKEILIHLEQEDSHSTLSLAIHSSQLMHLLDLVDNQ</sequence>
<feature type="signal peptide" evidence="2">
    <location>
        <begin position="1"/>
        <end position="16"/>
    </location>
</feature>